<dbReference type="InterPro" id="IPR016475">
    <property type="entry name" value="P-Actrans_bac"/>
</dbReference>
<dbReference type="InterPro" id="IPR028979">
    <property type="entry name" value="Ser_kin/Pase_Hpr-like_N_sf"/>
</dbReference>
<comment type="subunit">
    <text evidence="5">Homohexamer.</text>
</comment>
<comment type="similarity">
    <text evidence="4 12">In the N-terminal section; belongs to the CobB/CobQ family.</text>
</comment>
<dbReference type="SUPFAM" id="SSF52540">
    <property type="entry name" value="P-loop containing nucleoside triphosphate hydrolases"/>
    <property type="match status" value="1"/>
</dbReference>
<feature type="domain" description="Phosphate acetyl/butaryl transferase" evidence="13">
    <location>
        <begin position="390"/>
        <end position="705"/>
    </location>
</feature>
<evidence type="ECO:0000256" key="2">
    <source>
        <dbReference type="ARBA" id="ARBA00004989"/>
    </source>
</evidence>
<organism evidence="15 16">
    <name type="scientific">Candidatus Erwinia haradaeae</name>
    <dbReference type="NCBI Taxonomy" id="1922217"/>
    <lineage>
        <taxon>Bacteria</taxon>
        <taxon>Pseudomonadati</taxon>
        <taxon>Pseudomonadota</taxon>
        <taxon>Gammaproteobacteria</taxon>
        <taxon>Enterobacterales</taxon>
        <taxon>Erwiniaceae</taxon>
        <taxon>Erwinia</taxon>
    </lineage>
</organism>
<dbReference type="PANTHER" id="PTHR43356:SF3">
    <property type="entry name" value="PHOSPHATE ACETYLTRANSFERASE"/>
    <property type="match status" value="1"/>
</dbReference>
<evidence type="ECO:0000256" key="12">
    <source>
        <dbReference type="PIRNR" id="PIRNR006107"/>
    </source>
</evidence>
<comment type="pathway">
    <text evidence="2 12">Metabolic intermediate biosynthesis; acetyl-CoA biosynthesis; acetyl-CoA from acetate: step 2/2.</text>
</comment>
<dbReference type="InterPro" id="IPR042112">
    <property type="entry name" value="P_AcTrfase_dom2"/>
</dbReference>
<dbReference type="SUPFAM" id="SSF53659">
    <property type="entry name" value="Isocitrate/Isopropylmalate dehydrogenase-like"/>
    <property type="match status" value="1"/>
</dbReference>
<dbReference type="InterPro" id="IPR010766">
    <property type="entry name" value="DRTGG"/>
</dbReference>
<evidence type="ECO:0000256" key="10">
    <source>
        <dbReference type="ARBA" id="ARBA00023315"/>
    </source>
</evidence>
<dbReference type="Pfam" id="PF07085">
    <property type="entry name" value="DRTGG"/>
    <property type="match status" value="1"/>
</dbReference>
<dbReference type="RefSeq" id="WP_157990041.1">
    <property type="nucleotide sequence ID" value="NZ_LR217720.1"/>
</dbReference>
<dbReference type="PIRSF" id="PIRSF006107">
    <property type="entry name" value="PhpActrans_proteobac"/>
    <property type="match status" value="1"/>
</dbReference>
<comment type="domain">
    <text evidence="12">The N-terminal region seems to be important for proper quaternary structure. The C-terminal region contains the substrate-binding site.</text>
</comment>
<gene>
    <name evidence="15" type="primary">pta</name>
    <name evidence="15" type="ORF">ERCILAFE3058_114</name>
</gene>
<dbReference type="OrthoDB" id="9808984at2"/>
<evidence type="ECO:0000313" key="15">
    <source>
        <dbReference type="EMBL" id="VFP84004.1"/>
    </source>
</evidence>
<comment type="subcellular location">
    <subcellularLocation>
        <location evidence="1 12">Cytoplasm</location>
    </subcellularLocation>
</comment>
<evidence type="ECO:0000256" key="1">
    <source>
        <dbReference type="ARBA" id="ARBA00004496"/>
    </source>
</evidence>
<comment type="similarity">
    <text evidence="3 12">In the C-terminal section; belongs to the phosphate acetyltransferase and butyryltransferase family.</text>
</comment>
<evidence type="ECO:0000256" key="6">
    <source>
        <dbReference type="ARBA" id="ARBA00012707"/>
    </source>
</evidence>
<dbReference type="UniPathway" id="UPA00340">
    <property type="reaction ID" value="UER00459"/>
</dbReference>
<accession>A0A451DCD4</accession>
<dbReference type="Gene3D" id="3.40.50.10750">
    <property type="entry name" value="Isocitrate/Isopropylmalate dehydrogenase-like"/>
    <property type="match status" value="1"/>
</dbReference>
<evidence type="ECO:0000256" key="7">
    <source>
        <dbReference type="ARBA" id="ARBA00021528"/>
    </source>
</evidence>
<evidence type="ECO:0000259" key="14">
    <source>
        <dbReference type="Pfam" id="PF07085"/>
    </source>
</evidence>
<evidence type="ECO:0000256" key="4">
    <source>
        <dbReference type="ARBA" id="ARBA00009786"/>
    </source>
</evidence>
<dbReference type="GO" id="GO:0008959">
    <property type="term" value="F:phosphate acetyltransferase activity"/>
    <property type="evidence" value="ECO:0007669"/>
    <property type="project" value="UniProtKB-EC"/>
</dbReference>
<dbReference type="InterPro" id="IPR050500">
    <property type="entry name" value="Phos_Acetyltrans/Butyryltrans"/>
</dbReference>
<dbReference type="SUPFAM" id="SSF75138">
    <property type="entry name" value="HprK N-terminal domain-like"/>
    <property type="match status" value="1"/>
</dbReference>
<keyword evidence="9 12" id="KW-0808">Transferase</keyword>
<dbReference type="Gene3D" id="3.40.50.10950">
    <property type="match status" value="1"/>
</dbReference>
<keyword evidence="8 12" id="KW-0963">Cytoplasm</keyword>
<name>A0A451DCD4_9GAMM</name>
<evidence type="ECO:0000259" key="13">
    <source>
        <dbReference type="Pfam" id="PF01515"/>
    </source>
</evidence>
<dbReference type="InterPro" id="IPR042113">
    <property type="entry name" value="P_AcTrfase_dom1"/>
</dbReference>
<dbReference type="InterPro" id="IPR004614">
    <property type="entry name" value="P_AcTrfase"/>
</dbReference>
<dbReference type="FunFam" id="3.40.50.10750:FF:000001">
    <property type="entry name" value="Phosphate acetyltransferase"/>
    <property type="match status" value="1"/>
</dbReference>
<comment type="function">
    <text evidence="12">Involved in acetate metabolism.</text>
</comment>
<proteinExistence type="inferred from homology"/>
<reference evidence="15 16" key="1">
    <citation type="submission" date="2019-02" db="EMBL/GenBank/DDBJ databases">
        <authorList>
            <person name="Manzano-Marin A."/>
            <person name="Manzano-Marin A."/>
        </authorList>
    </citation>
    <scope>NUCLEOTIDE SEQUENCE [LARGE SCALE GENOMIC DNA]</scope>
    <source>
        <strain evidence="15 16">ErCilaricifoliae</strain>
    </source>
</reference>
<protein>
    <recommendedName>
        <fullName evidence="7 12">Phosphate acetyltransferase</fullName>
        <ecNumber evidence="6 12">2.3.1.8</ecNumber>
    </recommendedName>
    <alternativeName>
        <fullName evidence="11 12">Phosphotransacetylase</fullName>
    </alternativeName>
</protein>
<comment type="catalytic activity">
    <reaction evidence="12">
        <text>acetyl-CoA + phosphate = acetyl phosphate + CoA</text>
        <dbReference type="Rhea" id="RHEA:19521"/>
        <dbReference type="ChEBI" id="CHEBI:22191"/>
        <dbReference type="ChEBI" id="CHEBI:43474"/>
        <dbReference type="ChEBI" id="CHEBI:57287"/>
        <dbReference type="ChEBI" id="CHEBI:57288"/>
        <dbReference type="EC" id="2.3.1.8"/>
    </reaction>
</comment>
<dbReference type="NCBIfam" id="NF007233">
    <property type="entry name" value="PRK09653.1"/>
    <property type="match status" value="1"/>
</dbReference>
<evidence type="ECO:0000313" key="16">
    <source>
        <dbReference type="Proteomes" id="UP000294418"/>
    </source>
</evidence>
<dbReference type="Gene3D" id="3.40.1390.20">
    <property type="entry name" value="HprK N-terminal domain-like"/>
    <property type="match status" value="1"/>
</dbReference>
<dbReference type="NCBIfam" id="TIGR00651">
    <property type="entry name" value="pta"/>
    <property type="match status" value="1"/>
</dbReference>
<keyword evidence="10 12" id="KW-0012">Acyltransferase</keyword>
<dbReference type="EMBL" id="LR217720">
    <property type="protein sequence ID" value="VFP84004.1"/>
    <property type="molecule type" value="Genomic_DNA"/>
</dbReference>
<dbReference type="AlphaFoldDB" id="A0A451DCD4"/>
<feature type="domain" description="DRTGG" evidence="14">
    <location>
        <begin position="233"/>
        <end position="342"/>
    </location>
</feature>
<dbReference type="Proteomes" id="UP000294418">
    <property type="component" value="Chromosome"/>
</dbReference>
<dbReference type="NCBIfam" id="NF004167">
    <property type="entry name" value="PRK05632.1"/>
    <property type="match status" value="1"/>
</dbReference>
<sequence length="712" mass="78350">MRRAIIFIPTDTDISLINILSGIAIAAKNTGMQLCIFTPISSIACNAAQESLPKDTAKYSLHKIIPDFAIPMSRVKTLLQSDQIDILMEEIVAHYSDNTDEDTIILVEGLSVNDSRPWALRLNQEMANTLNAEIVFVTTIKSDESLSQIQEKTALIYASLEDHTNIAGIIINCIDYRFKNITHFYQNTSHTFKYFNHQSPSNIDIQNLITTSKLPILGYIPWSVELLSPLSIDIFHYLNATAIQNGDSRRITAIIFCSQDLTKIIEHLPAGSLLVISAERLDLFLTAYLAATEDTEISGIILTGNYAISLTILQLCKRAFPTGLPIFQVMTDTLQTAQNLQKFIREKSTHGMQNNCNTHTTNVARHISTAWITSLQQSSNKINNISPAAFRYQLTQASRLAGKRIILPEGDEPRIIQAASIAAERGMATCILLGNKEKIQNVASELDITLGTSVQILEPIDIRENYIHRLVELRKHKGMTTCIAQKQLEDNTILATMILERGEVDGLVSGVRNTTANTIRPALQLIKTAQNNLLVSSVFFMLLPQQVLVYSDCAINTNPNAQELAEIAIQSADSALAFGIEPRVAMISYSTGDSGSGKDIDKIKEATRIACAKRPDLLIDGPLQYDAAIMMDVAKSKAPYSPVAGKATVFVFPDLNTGNTTYKAVQRAANINSIGPMLQGMRKPVNDLSRGALVKDILYTIALTAIQASKLE</sequence>
<dbReference type="GO" id="GO:0006085">
    <property type="term" value="P:acetyl-CoA biosynthetic process"/>
    <property type="evidence" value="ECO:0007669"/>
    <property type="project" value="UniProtKB-UniPathway"/>
</dbReference>
<dbReference type="EC" id="2.3.1.8" evidence="6 12"/>
<dbReference type="PANTHER" id="PTHR43356">
    <property type="entry name" value="PHOSPHATE ACETYLTRANSFERASE"/>
    <property type="match status" value="1"/>
</dbReference>
<evidence type="ECO:0000256" key="5">
    <source>
        <dbReference type="ARBA" id="ARBA00011643"/>
    </source>
</evidence>
<evidence type="ECO:0000256" key="11">
    <source>
        <dbReference type="ARBA" id="ARBA00031108"/>
    </source>
</evidence>
<dbReference type="Pfam" id="PF13500">
    <property type="entry name" value="AAA_26"/>
    <property type="match status" value="1"/>
</dbReference>
<dbReference type="Pfam" id="PF01515">
    <property type="entry name" value="PTA_PTB"/>
    <property type="match status" value="1"/>
</dbReference>
<evidence type="ECO:0000256" key="9">
    <source>
        <dbReference type="ARBA" id="ARBA00022679"/>
    </source>
</evidence>
<evidence type="ECO:0000256" key="3">
    <source>
        <dbReference type="ARBA" id="ARBA00008756"/>
    </source>
</evidence>
<evidence type="ECO:0000256" key="8">
    <source>
        <dbReference type="ARBA" id="ARBA00022490"/>
    </source>
</evidence>
<dbReference type="GO" id="GO:0005737">
    <property type="term" value="C:cytoplasm"/>
    <property type="evidence" value="ECO:0007669"/>
    <property type="project" value="UniProtKB-SubCell"/>
</dbReference>
<dbReference type="InterPro" id="IPR027417">
    <property type="entry name" value="P-loop_NTPase"/>
</dbReference>
<dbReference type="InterPro" id="IPR002505">
    <property type="entry name" value="PTA_PTB"/>
</dbReference>